<dbReference type="EC" id="2.7.13.3" evidence="2"/>
<keyword evidence="5 10" id="KW-0812">Transmembrane</keyword>
<gene>
    <name evidence="12" type="ORF">ACFFSA_26010</name>
</gene>
<dbReference type="PANTHER" id="PTHR45436">
    <property type="entry name" value="SENSOR HISTIDINE KINASE YKOH"/>
    <property type="match status" value="1"/>
</dbReference>
<evidence type="ECO:0000256" key="6">
    <source>
        <dbReference type="ARBA" id="ARBA00022777"/>
    </source>
</evidence>
<evidence type="ECO:0000313" key="13">
    <source>
        <dbReference type="Proteomes" id="UP001589532"/>
    </source>
</evidence>
<reference evidence="12 13" key="1">
    <citation type="submission" date="2024-09" db="EMBL/GenBank/DDBJ databases">
        <authorList>
            <person name="Sun Q."/>
            <person name="Mori K."/>
        </authorList>
    </citation>
    <scope>NUCLEOTIDE SEQUENCE [LARGE SCALE GENOMIC DNA]</scope>
    <source>
        <strain evidence="12 13">JCM 3143</strain>
    </source>
</reference>
<evidence type="ECO:0000256" key="4">
    <source>
        <dbReference type="ARBA" id="ARBA00022679"/>
    </source>
</evidence>
<evidence type="ECO:0000259" key="11">
    <source>
        <dbReference type="PROSITE" id="PS50109"/>
    </source>
</evidence>
<dbReference type="GO" id="GO:0016301">
    <property type="term" value="F:kinase activity"/>
    <property type="evidence" value="ECO:0007669"/>
    <property type="project" value="UniProtKB-KW"/>
</dbReference>
<keyword evidence="7 10" id="KW-1133">Transmembrane helix</keyword>
<dbReference type="SMART" id="SM00387">
    <property type="entry name" value="HATPase_c"/>
    <property type="match status" value="1"/>
</dbReference>
<keyword evidence="6 12" id="KW-0418">Kinase</keyword>
<name>A0ABV5S4G6_9ACTN</name>
<proteinExistence type="predicted"/>
<organism evidence="12 13">
    <name type="scientific">Nonomuraea helvata</name>
    <dbReference type="NCBI Taxonomy" id="37484"/>
    <lineage>
        <taxon>Bacteria</taxon>
        <taxon>Bacillati</taxon>
        <taxon>Actinomycetota</taxon>
        <taxon>Actinomycetes</taxon>
        <taxon>Streptosporangiales</taxon>
        <taxon>Streptosporangiaceae</taxon>
        <taxon>Nonomuraea</taxon>
    </lineage>
</organism>
<dbReference type="InterPro" id="IPR003594">
    <property type="entry name" value="HATPase_dom"/>
</dbReference>
<evidence type="ECO:0000256" key="5">
    <source>
        <dbReference type="ARBA" id="ARBA00022692"/>
    </source>
</evidence>
<dbReference type="InterPro" id="IPR036890">
    <property type="entry name" value="HATPase_C_sf"/>
</dbReference>
<dbReference type="Gene3D" id="3.30.565.10">
    <property type="entry name" value="Histidine kinase-like ATPase, C-terminal domain"/>
    <property type="match status" value="1"/>
</dbReference>
<evidence type="ECO:0000256" key="2">
    <source>
        <dbReference type="ARBA" id="ARBA00012438"/>
    </source>
</evidence>
<evidence type="ECO:0000256" key="9">
    <source>
        <dbReference type="SAM" id="MobiDB-lite"/>
    </source>
</evidence>
<sequence>MQADVPQRTPERKLTSNELAVVAFVGTMVVAAAVWLWAVTAAPAGAEGLMAAVGAGSTLLLACAAGAAAYYAATGRELRRQARWAESRYMWLRQENVRVAEEALPVLGRQVREGVPVVDAFAQMPSLGESSLQRVLRAAGNELGVLRRELDTARKARESAESGARASREALEQEISRLSSDTLPELVRRLQKERMSVGAALADVPQPEHDPLRDLLGETARHLGESERRGAAVMAACAGAAARVQAQATSLLAQLRGLEEQYGEQEDVLSDLLDLDHRVSQMSRLADNIALLSGGRSGRRWTRPIVMESILRGAMGRIGAYRRVRLHSTSGAAVVGYAAEGVMHALAELMDNAATFSAHGTEVHVYVDEEDAGIVITIDDSGLGMRPRERQHAAKLVSEPLDLRTLSGTRLGLAVVGRLVDKYGLTVSFRPSARGGTGVVMLIPRVLITQPRAAEPPAVPAQAPPVEELPTGDELLPRRRRGQTLAEASGARQAPEAKAVARDGRDSAARFAAFRQAGGRGRTSSPVTDDA</sequence>
<dbReference type="InterPro" id="IPR005467">
    <property type="entry name" value="His_kinase_dom"/>
</dbReference>
<feature type="region of interest" description="Disordered" evidence="9">
    <location>
        <begin position="454"/>
        <end position="505"/>
    </location>
</feature>
<keyword evidence="8" id="KW-0175">Coiled coil</keyword>
<comment type="catalytic activity">
    <reaction evidence="1">
        <text>ATP + protein L-histidine = ADP + protein N-phospho-L-histidine.</text>
        <dbReference type="EC" id="2.7.13.3"/>
    </reaction>
</comment>
<dbReference type="PANTHER" id="PTHR45436:SF5">
    <property type="entry name" value="SENSOR HISTIDINE KINASE TRCS"/>
    <property type="match status" value="1"/>
</dbReference>
<dbReference type="PROSITE" id="PS50109">
    <property type="entry name" value="HIS_KIN"/>
    <property type="match status" value="1"/>
</dbReference>
<dbReference type="EMBL" id="JBHMBW010000023">
    <property type="protein sequence ID" value="MFB9626556.1"/>
    <property type="molecule type" value="Genomic_DNA"/>
</dbReference>
<comment type="caution">
    <text evidence="12">The sequence shown here is derived from an EMBL/GenBank/DDBJ whole genome shotgun (WGS) entry which is preliminary data.</text>
</comment>
<keyword evidence="3" id="KW-0597">Phosphoprotein</keyword>
<keyword evidence="13" id="KW-1185">Reference proteome</keyword>
<feature type="transmembrane region" description="Helical" evidence="10">
    <location>
        <begin position="20"/>
        <end position="38"/>
    </location>
</feature>
<evidence type="ECO:0000256" key="10">
    <source>
        <dbReference type="SAM" id="Phobius"/>
    </source>
</evidence>
<feature type="domain" description="Histidine kinase" evidence="11">
    <location>
        <begin position="342"/>
        <end position="447"/>
    </location>
</feature>
<keyword evidence="4" id="KW-0808">Transferase</keyword>
<evidence type="ECO:0000256" key="1">
    <source>
        <dbReference type="ARBA" id="ARBA00000085"/>
    </source>
</evidence>
<dbReference type="InterPro" id="IPR050428">
    <property type="entry name" value="TCS_sensor_his_kinase"/>
</dbReference>
<keyword evidence="10" id="KW-0472">Membrane</keyword>
<evidence type="ECO:0000256" key="7">
    <source>
        <dbReference type="ARBA" id="ARBA00022989"/>
    </source>
</evidence>
<dbReference type="SUPFAM" id="SSF55874">
    <property type="entry name" value="ATPase domain of HSP90 chaperone/DNA topoisomerase II/histidine kinase"/>
    <property type="match status" value="1"/>
</dbReference>
<evidence type="ECO:0000256" key="3">
    <source>
        <dbReference type="ARBA" id="ARBA00022553"/>
    </source>
</evidence>
<dbReference type="Proteomes" id="UP001589532">
    <property type="component" value="Unassembled WGS sequence"/>
</dbReference>
<dbReference type="RefSeq" id="WP_345000978.1">
    <property type="nucleotide sequence ID" value="NZ_BAAAXV010000009.1"/>
</dbReference>
<evidence type="ECO:0000313" key="12">
    <source>
        <dbReference type="EMBL" id="MFB9626556.1"/>
    </source>
</evidence>
<feature type="coiled-coil region" evidence="8">
    <location>
        <begin position="241"/>
        <end position="275"/>
    </location>
</feature>
<dbReference type="Pfam" id="PF02518">
    <property type="entry name" value="HATPase_c"/>
    <property type="match status" value="1"/>
</dbReference>
<feature type="transmembrane region" description="Helical" evidence="10">
    <location>
        <begin position="50"/>
        <end position="73"/>
    </location>
</feature>
<protein>
    <recommendedName>
        <fullName evidence="2">histidine kinase</fullName>
        <ecNumber evidence="2">2.7.13.3</ecNumber>
    </recommendedName>
</protein>
<accession>A0ABV5S4G6</accession>
<evidence type="ECO:0000256" key="8">
    <source>
        <dbReference type="SAM" id="Coils"/>
    </source>
</evidence>